<protein>
    <submittedName>
        <fullName evidence="2">Transposase</fullName>
    </submittedName>
</protein>
<gene>
    <name evidence="2" type="ORF">DSCO28_50970</name>
</gene>
<proteinExistence type="predicted"/>
<evidence type="ECO:0000259" key="1">
    <source>
        <dbReference type="SMART" id="SM01321"/>
    </source>
</evidence>
<dbReference type="GO" id="GO:0003677">
    <property type="term" value="F:DNA binding"/>
    <property type="evidence" value="ECO:0007669"/>
    <property type="project" value="InterPro"/>
</dbReference>
<dbReference type="Gene3D" id="3.30.70.1290">
    <property type="entry name" value="Transposase IS200-like"/>
    <property type="match status" value="1"/>
</dbReference>
<dbReference type="InterPro" id="IPR002686">
    <property type="entry name" value="Transposase_17"/>
</dbReference>
<dbReference type="RefSeq" id="WP_155311979.1">
    <property type="nucleotide sequence ID" value="NZ_AP021876.1"/>
</dbReference>
<evidence type="ECO:0000313" key="3">
    <source>
        <dbReference type="Proteomes" id="UP000425960"/>
    </source>
</evidence>
<dbReference type="Proteomes" id="UP000425960">
    <property type="component" value="Chromosome"/>
</dbReference>
<dbReference type="PANTHER" id="PTHR34322">
    <property type="entry name" value="TRANSPOSASE, Y1_TNP DOMAIN-CONTAINING"/>
    <property type="match status" value="1"/>
</dbReference>
<evidence type="ECO:0000313" key="2">
    <source>
        <dbReference type="EMBL" id="BBO84531.1"/>
    </source>
</evidence>
<dbReference type="SUPFAM" id="SSF143422">
    <property type="entry name" value="Transposase IS200-like"/>
    <property type="match status" value="1"/>
</dbReference>
<organism evidence="2 3">
    <name type="scientific">Desulfosarcina ovata subsp. sediminis</name>
    <dbReference type="NCBI Taxonomy" id="885957"/>
    <lineage>
        <taxon>Bacteria</taxon>
        <taxon>Pseudomonadati</taxon>
        <taxon>Thermodesulfobacteriota</taxon>
        <taxon>Desulfobacteria</taxon>
        <taxon>Desulfobacterales</taxon>
        <taxon>Desulfosarcinaceae</taxon>
        <taxon>Desulfosarcina</taxon>
    </lineage>
</organism>
<dbReference type="SMART" id="SM01321">
    <property type="entry name" value="Y1_Tnp"/>
    <property type="match status" value="1"/>
</dbReference>
<accession>A0A5K7ZWN9</accession>
<dbReference type="GO" id="GO:0004803">
    <property type="term" value="F:transposase activity"/>
    <property type="evidence" value="ECO:0007669"/>
    <property type="project" value="InterPro"/>
</dbReference>
<dbReference type="Pfam" id="PF01797">
    <property type="entry name" value="Y1_Tnp"/>
    <property type="match status" value="1"/>
</dbReference>
<dbReference type="InterPro" id="IPR036515">
    <property type="entry name" value="Transposase_17_sf"/>
</dbReference>
<dbReference type="PANTHER" id="PTHR34322:SF2">
    <property type="entry name" value="TRANSPOSASE IS200-LIKE DOMAIN-CONTAINING PROTEIN"/>
    <property type="match status" value="1"/>
</dbReference>
<feature type="domain" description="Transposase IS200-like" evidence="1">
    <location>
        <begin position="9"/>
        <end position="126"/>
    </location>
</feature>
<dbReference type="GO" id="GO:0006313">
    <property type="term" value="P:DNA transposition"/>
    <property type="evidence" value="ECO:0007669"/>
    <property type="project" value="InterPro"/>
</dbReference>
<sequence>MARAKRHYIPGHVWHITHRCHKRAFLLKFAKDRSRWIEWLYQAKKRYLHLSVLDYMVTSNHIHLLLFDAGGNNVIPDSIKLVAGRTGQEYNLRKNRKGAFWQDRYHATAVESNRHLRQCIAYIDMNMVRAGVVDHPKKWQWCGYNEIQNPRKRKGIIDFDRLTGLLGFGTYEQLKDSHFKWIDSAIQDENTGREVKWSQSIAVGSEAYIKKIKETLGFRVRGRKIRQVGDAFELRETLRPYGSADFFEADNTHLWDWQR</sequence>
<reference evidence="2 3" key="1">
    <citation type="submission" date="2019-11" db="EMBL/GenBank/DDBJ databases">
        <title>Comparative genomics of hydrocarbon-degrading Desulfosarcina strains.</title>
        <authorList>
            <person name="Watanabe M."/>
            <person name="Kojima H."/>
            <person name="Fukui M."/>
        </authorList>
    </citation>
    <scope>NUCLEOTIDE SEQUENCE [LARGE SCALE GENOMIC DNA]</scope>
    <source>
        <strain evidence="2 3">28bB2T</strain>
    </source>
</reference>
<dbReference type="AlphaFoldDB" id="A0A5K7ZWN9"/>
<dbReference type="KEGG" id="dov:DSCO28_50970"/>
<name>A0A5K7ZWN9_9BACT</name>
<dbReference type="EMBL" id="AP021876">
    <property type="protein sequence ID" value="BBO84531.1"/>
    <property type="molecule type" value="Genomic_DNA"/>
</dbReference>